<dbReference type="EMBL" id="JACFOF010000004">
    <property type="protein sequence ID" value="MBW7953643.1"/>
    <property type="molecule type" value="Genomic_DNA"/>
</dbReference>
<dbReference type="Proteomes" id="UP000781173">
    <property type="component" value="Unassembled WGS sequence"/>
</dbReference>
<accession>A0A952DV15</accession>
<dbReference type="SUPFAM" id="SSF48208">
    <property type="entry name" value="Six-hairpin glycosidases"/>
    <property type="match status" value="1"/>
</dbReference>
<sequence>MSTTLVLGNSSMLVNINHEMKMSDLYWPNVGQENHLNKTVNDLYLWVDGSLHNINEWDCHSIYEKNSLVGISKLTNKQLNVDIEVQEAVLHNQDAHIRIFKLVNNSNLERRIRLFALQRFHVKETDIGDTCLWYPPANAMVHYKKDRYIATATSVKLYQFTCAAPDDNEGKGAMPDSNGELKFNQIATGEVESSISIERIIQADTSVYIDLITVCGHCFDDVQRDLESIRDKGSLELIKETNEYWKSFIKNIEDNLSISNLQIFPDENDNKKLIDMFYRSQLIIRTQTDKNGAIIAANDSTYLKEGGKDSYAYFWPRDAAFAAKALIDSGDIKIAKNYIEYCANLIDPRGFLLHRYYSQSQSGLASSWHPWIGNDGSYQLPIQIDETALMLTIAESIIKSESNRDWIKQYWTKLIKPAADFLVDYRFNSTQEIPQKFNDHIEGFIFSDKGFDTGAFSIEVSGLPRLSYDIWEVRQGVFCYSTAAVYAGLLAASAVAMEIGELDHSVRFRQVARKIRAKANELFIDKERKLISAGIFINHQTGKLESEKGADASVLLALKLNLFEVDEEIILNTVRFIEEKLWLQTDIGGLARKESDWYLRVDNELPGNPWFITTAWLAEFWASRGNIAKVQRYTKWIMDHADITGLIAEQAHPYNGYGISVKPLTWSHTEVINLVNTIMKLDVKHL</sequence>
<dbReference type="AlphaFoldDB" id="A0A952DV15"/>
<dbReference type="GO" id="GO:0005975">
    <property type="term" value="P:carbohydrate metabolic process"/>
    <property type="evidence" value="ECO:0007669"/>
    <property type="project" value="InterPro"/>
</dbReference>
<dbReference type="PANTHER" id="PTHR31616">
    <property type="entry name" value="TREHALASE"/>
    <property type="match status" value="1"/>
</dbReference>
<dbReference type="Gene3D" id="1.50.10.10">
    <property type="match status" value="1"/>
</dbReference>
<comment type="caution">
    <text evidence="2">The sequence shown here is derived from an EMBL/GenBank/DDBJ whole genome shotgun (WGS) entry which is preliminary data.</text>
</comment>
<evidence type="ECO:0000313" key="3">
    <source>
        <dbReference type="Proteomes" id="UP000781173"/>
    </source>
</evidence>
<keyword evidence="2" id="KW-0378">Hydrolase</keyword>
<dbReference type="InterPro" id="IPR011613">
    <property type="entry name" value="GH15-like"/>
</dbReference>
<evidence type="ECO:0000313" key="2">
    <source>
        <dbReference type="EMBL" id="MBW7953643.1"/>
    </source>
</evidence>
<reference evidence="2" key="1">
    <citation type="journal article" date="2022" name="ISME J.">
        <title>A general approach to explore prokaryotic protein glycosylation reveals the unique surface layer modulation of an anammox bacterium.</title>
        <authorList>
            <person name="Pabst M."/>
            <person name="Grouzdev D.S."/>
            <person name="Lawson C.E."/>
            <person name="Kleikamp H.B.C."/>
            <person name="de Ram C."/>
            <person name="Louwen R."/>
            <person name="Lin Y.M."/>
            <person name="Lucker S."/>
            <person name="van Loosdrecht M.C.M."/>
            <person name="Laureni M."/>
        </authorList>
    </citation>
    <scope>NUCLEOTIDE SEQUENCE</scope>
    <source>
        <strain evidence="2">BROCD043</strain>
    </source>
</reference>
<name>A0A952DV15_9BACT</name>
<feature type="domain" description="GH15-like" evidence="1">
    <location>
        <begin position="282"/>
        <end position="425"/>
    </location>
</feature>
<dbReference type="InterPro" id="IPR008928">
    <property type="entry name" value="6-hairpin_glycosidase_sf"/>
</dbReference>
<dbReference type="InterPro" id="IPR012341">
    <property type="entry name" value="6hp_glycosidase-like_sf"/>
</dbReference>
<proteinExistence type="predicted"/>
<organism evidence="2 3">
    <name type="scientific">Candidatus Dojkabacteria bacterium</name>
    <dbReference type="NCBI Taxonomy" id="2099670"/>
    <lineage>
        <taxon>Bacteria</taxon>
        <taxon>Candidatus Dojkabacteria</taxon>
    </lineage>
</organism>
<protein>
    <submittedName>
        <fullName evidence="2">Glycoside hydrolase family 15 protein</fullName>
    </submittedName>
</protein>
<dbReference type="PANTHER" id="PTHR31616:SF13">
    <property type="entry name" value="GLUCAN 1,4-ALPHA-GLUCOSIDASE"/>
    <property type="match status" value="1"/>
</dbReference>
<dbReference type="GO" id="GO:0004553">
    <property type="term" value="F:hydrolase activity, hydrolyzing O-glycosyl compounds"/>
    <property type="evidence" value="ECO:0007669"/>
    <property type="project" value="UniProtKB-ARBA"/>
</dbReference>
<evidence type="ECO:0000259" key="1">
    <source>
        <dbReference type="Pfam" id="PF00723"/>
    </source>
</evidence>
<gene>
    <name evidence="2" type="ORF">H3C67_02560</name>
</gene>
<dbReference type="Pfam" id="PF00723">
    <property type="entry name" value="Glyco_hydro_15"/>
    <property type="match status" value="2"/>
</dbReference>
<feature type="domain" description="GH15-like" evidence="1">
    <location>
        <begin position="467"/>
        <end position="621"/>
    </location>
</feature>